<dbReference type="GO" id="GO:0005886">
    <property type="term" value="C:plasma membrane"/>
    <property type="evidence" value="ECO:0007669"/>
    <property type="project" value="UniProtKB-SubCell"/>
</dbReference>
<dbReference type="Pfam" id="PF01554">
    <property type="entry name" value="MatE"/>
    <property type="match status" value="2"/>
</dbReference>
<dbReference type="EMBL" id="VUNM01000003">
    <property type="protein sequence ID" value="MST88465.1"/>
    <property type="molecule type" value="Genomic_DNA"/>
</dbReference>
<evidence type="ECO:0000256" key="7">
    <source>
        <dbReference type="ARBA" id="ARBA00022989"/>
    </source>
</evidence>
<comment type="similarity">
    <text evidence="2">Belongs to the multi antimicrobial extrusion (MATE) (TC 2.A.66.1) family. MepA subfamily.</text>
</comment>
<dbReference type="GO" id="GO:0042910">
    <property type="term" value="F:xenobiotic transmembrane transporter activity"/>
    <property type="evidence" value="ECO:0007669"/>
    <property type="project" value="InterPro"/>
</dbReference>
<keyword evidence="12" id="KW-1185">Reference proteome</keyword>
<organism evidence="11 12">
    <name type="scientific">Sharpea porci</name>
    <dbReference type="NCBI Taxonomy" id="2652286"/>
    <lineage>
        <taxon>Bacteria</taxon>
        <taxon>Bacillati</taxon>
        <taxon>Bacillota</taxon>
        <taxon>Erysipelotrichia</taxon>
        <taxon>Erysipelotrichales</taxon>
        <taxon>Coprobacillaceae</taxon>
        <taxon>Sharpea</taxon>
    </lineage>
</organism>
<feature type="transmembrane region" description="Helical" evidence="10">
    <location>
        <begin position="94"/>
        <end position="115"/>
    </location>
</feature>
<dbReference type="AlphaFoldDB" id="A0A844FS50"/>
<keyword evidence="4" id="KW-0813">Transport</keyword>
<keyword evidence="8 10" id="KW-0472">Membrane</keyword>
<feature type="transmembrane region" description="Helical" evidence="10">
    <location>
        <begin position="438"/>
        <end position="460"/>
    </location>
</feature>
<evidence type="ECO:0000256" key="1">
    <source>
        <dbReference type="ARBA" id="ARBA00004651"/>
    </source>
</evidence>
<evidence type="ECO:0000256" key="8">
    <source>
        <dbReference type="ARBA" id="ARBA00023136"/>
    </source>
</evidence>
<feature type="transmembrane region" description="Helical" evidence="10">
    <location>
        <begin position="265"/>
        <end position="285"/>
    </location>
</feature>
<feature type="transmembrane region" description="Helical" evidence="10">
    <location>
        <begin position="236"/>
        <end position="259"/>
    </location>
</feature>
<comment type="subcellular location">
    <subcellularLocation>
        <location evidence="1">Cell membrane</location>
        <topology evidence="1">Multi-pass membrane protein</topology>
    </subcellularLocation>
</comment>
<keyword evidence="5" id="KW-1003">Cell membrane</keyword>
<name>A0A844FS50_9FIRM</name>
<evidence type="ECO:0000313" key="12">
    <source>
        <dbReference type="Proteomes" id="UP000442619"/>
    </source>
</evidence>
<evidence type="ECO:0000256" key="5">
    <source>
        <dbReference type="ARBA" id="ARBA00022475"/>
    </source>
</evidence>
<dbReference type="Proteomes" id="UP000442619">
    <property type="component" value="Unassembled WGS sequence"/>
</dbReference>
<evidence type="ECO:0000313" key="11">
    <source>
        <dbReference type="EMBL" id="MST88465.1"/>
    </source>
</evidence>
<evidence type="ECO:0000256" key="9">
    <source>
        <dbReference type="ARBA" id="ARBA00023251"/>
    </source>
</evidence>
<evidence type="ECO:0000256" key="3">
    <source>
        <dbReference type="ARBA" id="ARBA00022106"/>
    </source>
</evidence>
<keyword evidence="6 10" id="KW-0812">Transmembrane</keyword>
<dbReference type="CDD" id="cd13143">
    <property type="entry name" value="MATE_MepA_like"/>
    <property type="match status" value="1"/>
</dbReference>
<dbReference type="PANTHER" id="PTHR43823:SF3">
    <property type="entry name" value="MULTIDRUG EXPORT PROTEIN MEPA"/>
    <property type="match status" value="1"/>
</dbReference>
<dbReference type="InterPro" id="IPR002528">
    <property type="entry name" value="MATE_fam"/>
</dbReference>
<dbReference type="PIRSF" id="PIRSF006603">
    <property type="entry name" value="DinF"/>
    <property type="match status" value="1"/>
</dbReference>
<comment type="caution">
    <text evidence="11">The sequence shown here is derived from an EMBL/GenBank/DDBJ whole genome shotgun (WGS) entry which is preliminary data.</text>
</comment>
<evidence type="ECO:0000256" key="2">
    <source>
        <dbReference type="ARBA" id="ARBA00008417"/>
    </source>
</evidence>
<keyword evidence="9" id="KW-0046">Antibiotic resistance</keyword>
<feature type="transmembrane region" description="Helical" evidence="10">
    <location>
        <begin position="397"/>
        <end position="418"/>
    </location>
</feature>
<gene>
    <name evidence="11" type="ORF">FYJ79_02525</name>
</gene>
<dbReference type="GO" id="GO:0015297">
    <property type="term" value="F:antiporter activity"/>
    <property type="evidence" value="ECO:0007669"/>
    <property type="project" value="InterPro"/>
</dbReference>
<accession>A0A844FS50</accession>
<dbReference type="InterPro" id="IPR045070">
    <property type="entry name" value="MATE_MepA-like"/>
</dbReference>
<feature type="transmembrane region" description="Helical" evidence="10">
    <location>
        <begin position="55"/>
        <end position="82"/>
    </location>
</feature>
<feature type="transmembrane region" description="Helical" evidence="10">
    <location>
        <begin position="357"/>
        <end position="376"/>
    </location>
</feature>
<feature type="transmembrane region" description="Helical" evidence="10">
    <location>
        <begin position="14"/>
        <end position="35"/>
    </location>
</feature>
<reference evidence="11 12" key="1">
    <citation type="submission" date="2019-08" db="EMBL/GenBank/DDBJ databases">
        <title>In-depth cultivation of the pig gut microbiome towards novel bacterial diversity and tailored functional studies.</title>
        <authorList>
            <person name="Wylensek D."/>
            <person name="Hitch T.C.A."/>
            <person name="Clavel T."/>
        </authorList>
    </citation>
    <scope>NUCLEOTIDE SEQUENCE [LARGE SCALE GENOMIC DNA]</scope>
    <source>
        <strain evidence="11 12">CA-Schmier-601-WT-3</strain>
    </source>
</reference>
<dbReference type="InterPro" id="IPR048279">
    <property type="entry name" value="MdtK-like"/>
</dbReference>
<evidence type="ECO:0000256" key="10">
    <source>
        <dbReference type="SAM" id="Phobius"/>
    </source>
</evidence>
<dbReference type="InterPro" id="IPR051327">
    <property type="entry name" value="MATE_MepA_subfamily"/>
</dbReference>
<proteinExistence type="inferred from homology"/>
<evidence type="ECO:0000256" key="6">
    <source>
        <dbReference type="ARBA" id="ARBA00022692"/>
    </source>
</evidence>
<dbReference type="NCBIfam" id="TIGR00797">
    <property type="entry name" value="matE"/>
    <property type="match status" value="1"/>
</dbReference>
<feature type="transmembrane region" description="Helical" evidence="10">
    <location>
        <begin position="168"/>
        <end position="186"/>
    </location>
</feature>
<protein>
    <recommendedName>
        <fullName evidence="3">Multidrug export protein MepA</fullName>
    </recommendedName>
</protein>
<dbReference type="GO" id="GO:0046677">
    <property type="term" value="P:response to antibiotic"/>
    <property type="evidence" value="ECO:0007669"/>
    <property type="project" value="UniProtKB-KW"/>
</dbReference>
<feature type="transmembrane region" description="Helical" evidence="10">
    <location>
        <begin position="135"/>
        <end position="156"/>
    </location>
</feature>
<keyword evidence="7 10" id="KW-1133">Transmembrane helix</keyword>
<dbReference type="PANTHER" id="PTHR43823">
    <property type="entry name" value="SPORULATION PROTEIN YKVU"/>
    <property type="match status" value="1"/>
</dbReference>
<evidence type="ECO:0000256" key="4">
    <source>
        <dbReference type="ARBA" id="ARBA00022448"/>
    </source>
</evidence>
<feature type="transmembrane region" description="Helical" evidence="10">
    <location>
        <begin position="318"/>
        <end position="345"/>
    </location>
</feature>
<sequence length="464" mass="50931">MQTEQLATKNIRKLLLELAIPSIIAQLVNVAYNMVDRIYIGQLANGTKAMAALSVTLPIITFITAFTQLFGIGGAPIAAIRLGEGNKEEAERTMMNSFVMLVVCGLILTAIILFFQKPLLYMFGANKETIDLGSSYITIYALGTIFVMITLGMNAYINTQGNAKMGMMTVLIGAVLNIILDPIFIFKLHMGVAGAALATIISQAVSCIWVIIFLLGQKSILHLRKKYIHLKYKTAFAIIALGISPFTMNATESLLQMAFNNSLKLYSGTIGVAAMAILVSLWQFIMLPLQGLCQGAQPIMSYNYGAKNYQRVKDTFKLCLALCVGFGFIAQIIMILFANTFVAIFSKAPSTIRFTSWALRIYLIGAGLFGAQITCQQSFMALNQPKISLLMALTRKIILLIPLIYILPYLIGTTPFALSMSHSIASFVYDGGRTFSVLLAEPISDILAATITTTMFMRFYKKMD</sequence>
<feature type="transmembrane region" description="Helical" evidence="10">
    <location>
        <begin position="192"/>
        <end position="215"/>
    </location>
</feature>